<accession>A0A8L7T6J3</accession>
<evidence type="ECO:0000313" key="4">
    <source>
        <dbReference type="EMBL" id="VIO88456.1"/>
    </source>
</evidence>
<proteinExistence type="predicted"/>
<dbReference type="AlphaFoldDB" id="A0A4E9EXK6"/>
<keyword evidence="3" id="KW-0732">Signal</keyword>
<feature type="chain" id="PRO_5023869864" evidence="3">
    <location>
        <begin position="20"/>
        <end position="533"/>
    </location>
</feature>
<evidence type="ECO:0000256" key="2">
    <source>
        <dbReference type="SAM" id="Phobius"/>
    </source>
</evidence>
<keyword evidence="2" id="KW-1133">Transmembrane helix</keyword>
<dbReference type="WBParaSite" id="Bm4395.1">
    <property type="protein sequence ID" value="Bm4395.1"/>
    <property type="gene ID" value="WBGene00224656"/>
</dbReference>
<reference evidence="5" key="1">
    <citation type="journal article" date="2007" name="Science">
        <title>Draft genome of the filarial nematode parasite Brugia malayi.</title>
        <authorList>
            <person name="Ghedin E."/>
            <person name="Wang S."/>
            <person name="Spiro D."/>
            <person name="Caler E."/>
            <person name="Zhao Q."/>
            <person name="Crabtree J."/>
            <person name="Allen J.E."/>
            <person name="Delcher A.L."/>
            <person name="Guiliano D.B."/>
            <person name="Miranda-Saavedra D."/>
            <person name="Angiuoli S.V."/>
            <person name="Creasy T."/>
            <person name="Amedeo P."/>
            <person name="Haas B."/>
            <person name="El-Sayed N.M."/>
            <person name="Wortman J.R."/>
            <person name="Feldblyum T."/>
            <person name="Tallon L."/>
            <person name="Schatz M."/>
            <person name="Shumway M."/>
            <person name="Koo H."/>
            <person name="Salzberg S.L."/>
            <person name="Schobel S."/>
            <person name="Pertea M."/>
            <person name="Pop M."/>
            <person name="White O."/>
            <person name="Barton G.J."/>
            <person name="Carlow C.K."/>
            <person name="Crawford M.J."/>
            <person name="Daub J."/>
            <person name="Dimmic M.W."/>
            <person name="Estes C.F."/>
            <person name="Foster J.M."/>
            <person name="Ganatra M."/>
            <person name="Gregory W.F."/>
            <person name="Johnson N.M."/>
            <person name="Jin J."/>
            <person name="Komuniecki R."/>
            <person name="Korf I."/>
            <person name="Kumar S."/>
            <person name="Laney S."/>
            <person name="Li B.W."/>
            <person name="Li W."/>
            <person name="Lindblom T.H."/>
            <person name="Lustigman S."/>
            <person name="Ma D."/>
            <person name="Maina C.V."/>
            <person name="Martin D.M."/>
            <person name="McCarter J.P."/>
            <person name="McReynolds L."/>
            <person name="Mitreva M."/>
            <person name="Nutman T.B."/>
            <person name="Parkinson J."/>
            <person name="Peregrin-Alvarez J.M."/>
            <person name="Poole C."/>
            <person name="Ren Q."/>
            <person name="Saunders L."/>
            <person name="Sluder A.E."/>
            <person name="Smith K."/>
            <person name="Stanke M."/>
            <person name="Unnasch T.R."/>
            <person name="Ware J."/>
            <person name="Wei A.D."/>
            <person name="Weil G."/>
            <person name="Williams D.J."/>
            <person name="Zhang Y."/>
            <person name="Williams S.A."/>
            <person name="Fraser-Liggett C."/>
            <person name="Slatko B."/>
            <person name="Blaxter M.L."/>
            <person name="Scott A.L."/>
        </authorList>
    </citation>
    <scope>NUCLEOTIDE SEQUENCE</scope>
    <source>
        <strain evidence="5">FR3</strain>
    </source>
</reference>
<name>A0A4E9EXK6_BRUMA</name>
<feature type="transmembrane region" description="Helical" evidence="2">
    <location>
        <begin position="196"/>
        <end position="222"/>
    </location>
</feature>
<protein>
    <submittedName>
        <fullName evidence="4 6">Uncharacterized protein</fullName>
    </submittedName>
</protein>
<feature type="region of interest" description="Disordered" evidence="1">
    <location>
        <begin position="290"/>
        <end position="320"/>
    </location>
</feature>
<dbReference type="EMBL" id="CAAKNF010000196">
    <property type="protein sequence ID" value="VIO88456.1"/>
    <property type="molecule type" value="Genomic_DNA"/>
</dbReference>
<dbReference type="CTD" id="6097499"/>
<evidence type="ECO:0000256" key="1">
    <source>
        <dbReference type="SAM" id="MobiDB-lite"/>
    </source>
</evidence>
<gene>
    <name evidence="4" type="primary">Bma-cutl-21</name>
    <name evidence="4" type="ORF">BM_BM4395</name>
</gene>
<evidence type="ECO:0000313" key="6">
    <source>
        <dbReference type="WBParaSite" id="Bm4395.1"/>
    </source>
</evidence>
<feature type="compositionally biased region" description="Low complexity" evidence="1">
    <location>
        <begin position="306"/>
        <end position="320"/>
    </location>
</feature>
<keyword evidence="2" id="KW-0812">Transmembrane</keyword>
<dbReference type="GeneID" id="6097499"/>
<feature type="compositionally biased region" description="Low complexity" evidence="1">
    <location>
        <begin position="290"/>
        <end position="299"/>
    </location>
</feature>
<keyword evidence="5" id="KW-1185">Reference proteome</keyword>
<reference evidence="6" key="3">
    <citation type="submission" date="2022-04" db="UniProtKB">
        <authorList>
            <consortium name="WormBaseParasite"/>
        </authorList>
    </citation>
    <scope>IDENTIFICATION</scope>
</reference>
<sequence length="533" mass="59864">MDLSLQLLIVLITIRICAAIPIAAELQQQYYVNVTPICEQQSIKVVLKFNGNDWPAGQFEDWIIVGTNNRAECRLKGNGELQYVIELAVFNDPCQTEMLSTGVFQNRIRIGKNPAVILLGDKTYIIKCTYGLPEISQLDIPSINPSFNAITLADLSTNSMQRESLNAIGLPVLSNETIGEIAEGEDMDDSSDNTIISWPILFSIIGGLFVIILILIFTFICFRSKIENMPSNLQGQNISTNDGITISKFGISDLWWNEKNNVKPKQLSSIQTTNERSSATVQSTLHINSSLSSDSSMCSERNLQNTSTRSYSQRRSTTTDSGITVAEDLPQCYSEWRSRILANLPNKHVNKNVDLNRCSSLLMNEVTVGENQLSEVRSITEIYRSAEMALGDGDASSQSTLEGMSHMPNYHDLDPAIERLIRCIGKIRGIGTRKLTEQEFGRWRRLVTNNVTFRETLMNARDSKQIEEICLGSNYKKLFTKEKWNAIIRCIIEQQQQNNMSTKHFLKRTDSQRQDLVSSSLNVYVGDVGSNGW</sequence>
<dbReference type="OrthoDB" id="5810112at2759"/>
<organism evidence="4">
    <name type="scientific">Brugia malayi</name>
    <name type="common">Filarial nematode worm</name>
    <dbReference type="NCBI Taxonomy" id="6279"/>
    <lineage>
        <taxon>Eukaryota</taxon>
        <taxon>Metazoa</taxon>
        <taxon>Ecdysozoa</taxon>
        <taxon>Nematoda</taxon>
        <taxon>Chromadorea</taxon>
        <taxon>Rhabditida</taxon>
        <taxon>Spirurina</taxon>
        <taxon>Spiruromorpha</taxon>
        <taxon>Filarioidea</taxon>
        <taxon>Onchocercidae</taxon>
        <taxon>Brugia</taxon>
    </lineage>
</organism>
<dbReference type="KEGG" id="bmy:BM_BM4395"/>
<dbReference type="Proteomes" id="UP000006672">
    <property type="component" value="Unassembled WGS sequence"/>
</dbReference>
<dbReference type="RefSeq" id="XP_042930886.1">
    <property type="nucleotide sequence ID" value="XM_043074952.1"/>
</dbReference>
<evidence type="ECO:0000313" key="5">
    <source>
        <dbReference type="Proteomes" id="UP000006672"/>
    </source>
</evidence>
<reference evidence="4" key="2">
    <citation type="submission" date="2019-04" db="EMBL/GenBank/DDBJ databases">
        <authorList>
            <person name="Howe K."/>
            <person name="Paulini M."/>
            <person name="Williams G."/>
        </authorList>
    </citation>
    <scope>NUCLEOTIDE SEQUENCE [LARGE SCALE GENOMIC DNA]</scope>
    <source>
        <strain evidence="4">FR3</strain>
    </source>
</reference>
<keyword evidence="2" id="KW-0472">Membrane</keyword>
<evidence type="ECO:0000256" key="3">
    <source>
        <dbReference type="SAM" id="SignalP"/>
    </source>
</evidence>
<feature type="signal peptide" evidence="3">
    <location>
        <begin position="1"/>
        <end position="19"/>
    </location>
</feature>
<accession>A0A4E9EXK6</accession>